<sequence length="99" mass="11760">MKVWCGKENRLHSLCLNPQRDNALAFENYYKRHRCVSSISSIILSYNLQWNPPLVVLIFLFILCFVFYYLTFCIECVQSLSHICDCYFFISLVALMREC</sequence>
<accession>A0A3S0ZNV7</accession>
<keyword evidence="3" id="KW-1185">Reference proteome</keyword>
<gene>
    <name evidence="2" type="ORF">EGW08_012948</name>
</gene>
<dbReference type="EMBL" id="RQTK01000460">
    <property type="protein sequence ID" value="RUS79293.1"/>
    <property type="molecule type" value="Genomic_DNA"/>
</dbReference>
<protein>
    <submittedName>
        <fullName evidence="2">Uncharacterized protein</fullName>
    </submittedName>
</protein>
<keyword evidence="1" id="KW-0472">Membrane</keyword>
<evidence type="ECO:0000313" key="2">
    <source>
        <dbReference type="EMBL" id="RUS79293.1"/>
    </source>
</evidence>
<proteinExistence type="predicted"/>
<organism evidence="2 3">
    <name type="scientific">Elysia chlorotica</name>
    <name type="common">Eastern emerald elysia</name>
    <name type="synonym">Sea slug</name>
    <dbReference type="NCBI Taxonomy" id="188477"/>
    <lineage>
        <taxon>Eukaryota</taxon>
        <taxon>Metazoa</taxon>
        <taxon>Spiralia</taxon>
        <taxon>Lophotrochozoa</taxon>
        <taxon>Mollusca</taxon>
        <taxon>Gastropoda</taxon>
        <taxon>Heterobranchia</taxon>
        <taxon>Euthyneura</taxon>
        <taxon>Panpulmonata</taxon>
        <taxon>Sacoglossa</taxon>
        <taxon>Placobranchoidea</taxon>
        <taxon>Plakobranchidae</taxon>
        <taxon>Elysia</taxon>
    </lineage>
</organism>
<comment type="caution">
    <text evidence="2">The sequence shown here is derived from an EMBL/GenBank/DDBJ whole genome shotgun (WGS) entry which is preliminary data.</text>
</comment>
<dbReference type="AlphaFoldDB" id="A0A3S0ZNV7"/>
<evidence type="ECO:0000256" key="1">
    <source>
        <dbReference type="SAM" id="Phobius"/>
    </source>
</evidence>
<evidence type="ECO:0000313" key="3">
    <source>
        <dbReference type="Proteomes" id="UP000271974"/>
    </source>
</evidence>
<keyword evidence="1" id="KW-0812">Transmembrane</keyword>
<dbReference type="Proteomes" id="UP000271974">
    <property type="component" value="Unassembled WGS sequence"/>
</dbReference>
<name>A0A3S0ZNV7_ELYCH</name>
<keyword evidence="1" id="KW-1133">Transmembrane helix</keyword>
<feature type="transmembrane region" description="Helical" evidence="1">
    <location>
        <begin position="54"/>
        <end position="72"/>
    </location>
</feature>
<reference evidence="2 3" key="1">
    <citation type="submission" date="2019-01" db="EMBL/GenBank/DDBJ databases">
        <title>A draft genome assembly of the solar-powered sea slug Elysia chlorotica.</title>
        <authorList>
            <person name="Cai H."/>
            <person name="Li Q."/>
            <person name="Fang X."/>
            <person name="Li J."/>
            <person name="Curtis N.E."/>
            <person name="Altenburger A."/>
            <person name="Shibata T."/>
            <person name="Feng M."/>
            <person name="Maeda T."/>
            <person name="Schwartz J.A."/>
            <person name="Shigenobu S."/>
            <person name="Lundholm N."/>
            <person name="Nishiyama T."/>
            <person name="Yang H."/>
            <person name="Hasebe M."/>
            <person name="Li S."/>
            <person name="Pierce S.K."/>
            <person name="Wang J."/>
        </authorList>
    </citation>
    <scope>NUCLEOTIDE SEQUENCE [LARGE SCALE GENOMIC DNA]</scope>
    <source>
        <strain evidence="2">EC2010</strain>
        <tissue evidence="2">Whole organism of an adult</tissue>
    </source>
</reference>